<dbReference type="InterPro" id="IPR006101">
    <property type="entry name" value="Glyco_hydro_2"/>
</dbReference>
<evidence type="ECO:0000259" key="8">
    <source>
        <dbReference type="Pfam" id="PF02836"/>
    </source>
</evidence>
<comment type="similarity">
    <text evidence="2">Belongs to the glycosyl hydrolase 2 family.</text>
</comment>
<accession>A0A518BX28</accession>
<dbReference type="Proteomes" id="UP000320386">
    <property type="component" value="Chromosome"/>
</dbReference>
<name>A0A518BX28_9BACT</name>
<evidence type="ECO:0000256" key="6">
    <source>
        <dbReference type="SAM" id="SignalP"/>
    </source>
</evidence>
<dbReference type="InterPro" id="IPR013783">
    <property type="entry name" value="Ig-like_fold"/>
</dbReference>
<dbReference type="SUPFAM" id="SSF49785">
    <property type="entry name" value="Galactose-binding domain-like"/>
    <property type="match status" value="1"/>
</dbReference>
<dbReference type="Pfam" id="PF02837">
    <property type="entry name" value="Glyco_hydro_2_N"/>
    <property type="match status" value="1"/>
</dbReference>
<dbReference type="AlphaFoldDB" id="A0A518BX28"/>
<dbReference type="Pfam" id="PF00703">
    <property type="entry name" value="Glyco_hydro_2"/>
    <property type="match status" value="1"/>
</dbReference>
<dbReference type="InterPro" id="IPR006103">
    <property type="entry name" value="Glyco_hydro_2_cat"/>
</dbReference>
<evidence type="ECO:0000256" key="3">
    <source>
        <dbReference type="ARBA" id="ARBA00012756"/>
    </source>
</evidence>
<dbReference type="Gene3D" id="2.60.40.10">
    <property type="entry name" value="Immunoglobulins"/>
    <property type="match status" value="1"/>
</dbReference>
<dbReference type="GO" id="GO:0005990">
    <property type="term" value="P:lactose catabolic process"/>
    <property type="evidence" value="ECO:0007669"/>
    <property type="project" value="TreeGrafter"/>
</dbReference>
<dbReference type="GO" id="GO:0009341">
    <property type="term" value="C:beta-galactosidase complex"/>
    <property type="evidence" value="ECO:0007669"/>
    <property type="project" value="InterPro"/>
</dbReference>
<dbReference type="InterPro" id="IPR006102">
    <property type="entry name" value="Ig-like_GH2"/>
</dbReference>
<organism evidence="10 11">
    <name type="scientific">Mucisphaera calidilacus</name>
    <dbReference type="NCBI Taxonomy" id="2527982"/>
    <lineage>
        <taxon>Bacteria</taxon>
        <taxon>Pseudomonadati</taxon>
        <taxon>Planctomycetota</taxon>
        <taxon>Phycisphaerae</taxon>
        <taxon>Phycisphaerales</taxon>
        <taxon>Phycisphaeraceae</taxon>
        <taxon>Mucisphaera</taxon>
    </lineage>
</organism>
<dbReference type="SUPFAM" id="SSF51445">
    <property type="entry name" value="(Trans)glycosidases"/>
    <property type="match status" value="1"/>
</dbReference>
<feature type="signal peptide" evidence="6">
    <location>
        <begin position="1"/>
        <end position="19"/>
    </location>
</feature>
<dbReference type="KEGG" id="mcad:Pan265_13710"/>
<dbReference type="EMBL" id="CP036280">
    <property type="protein sequence ID" value="QDU71521.1"/>
    <property type="molecule type" value="Genomic_DNA"/>
</dbReference>
<dbReference type="SUPFAM" id="SSF74650">
    <property type="entry name" value="Galactose mutarotase-like"/>
    <property type="match status" value="1"/>
</dbReference>
<keyword evidence="11" id="KW-1185">Reference proteome</keyword>
<dbReference type="Gene3D" id="2.70.98.10">
    <property type="match status" value="1"/>
</dbReference>
<dbReference type="InterPro" id="IPR008979">
    <property type="entry name" value="Galactose-bd-like_sf"/>
</dbReference>
<evidence type="ECO:0000313" key="10">
    <source>
        <dbReference type="EMBL" id="QDU71521.1"/>
    </source>
</evidence>
<reference evidence="10 11" key="1">
    <citation type="submission" date="2019-02" db="EMBL/GenBank/DDBJ databases">
        <title>Deep-cultivation of Planctomycetes and their phenomic and genomic characterization uncovers novel biology.</title>
        <authorList>
            <person name="Wiegand S."/>
            <person name="Jogler M."/>
            <person name="Boedeker C."/>
            <person name="Pinto D."/>
            <person name="Vollmers J."/>
            <person name="Rivas-Marin E."/>
            <person name="Kohn T."/>
            <person name="Peeters S.H."/>
            <person name="Heuer A."/>
            <person name="Rast P."/>
            <person name="Oberbeckmann S."/>
            <person name="Bunk B."/>
            <person name="Jeske O."/>
            <person name="Meyerdierks A."/>
            <person name="Storesund J.E."/>
            <person name="Kallscheuer N."/>
            <person name="Luecker S."/>
            <person name="Lage O.M."/>
            <person name="Pohl T."/>
            <person name="Merkel B.J."/>
            <person name="Hornburger P."/>
            <person name="Mueller R.-W."/>
            <person name="Bruemmer F."/>
            <person name="Labrenz M."/>
            <person name="Spormann A.M."/>
            <person name="Op den Camp H."/>
            <person name="Overmann J."/>
            <person name="Amann R."/>
            <person name="Jetten M.S.M."/>
            <person name="Mascher T."/>
            <person name="Medema M.H."/>
            <person name="Devos D.P."/>
            <person name="Kaster A.-K."/>
            <person name="Ovreas L."/>
            <person name="Rohde M."/>
            <person name="Galperin M.Y."/>
            <person name="Jogler C."/>
        </authorList>
    </citation>
    <scope>NUCLEOTIDE SEQUENCE [LARGE SCALE GENOMIC DNA]</scope>
    <source>
        <strain evidence="10 11">Pan265</strain>
    </source>
</reference>
<evidence type="ECO:0000256" key="5">
    <source>
        <dbReference type="ARBA" id="ARBA00023295"/>
    </source>
</evidence>
<comment type="catalytic activity">
    <reaction evidence="1">
        <text>Hydrolysis of terminal non-reducing beta-D-galactose residues in beta-D-galactosides.</text>
        <dbReference type="EC" id="3.2.1.23"/>
    </reaction>
</comment>
<dbReference type="Gene3D" id="2.60.120.260">
    <property type="entry name" value="Galactose-binding domain-like"/>
    <property type="match status" value="1"/>
</dbReference>
<feature type="domain" description="Glycoside hydrolase family 2 immunoglobulin-like beta-sandwich" evidence="7">
    <location>
        <begin position="178"/>
        <end position="291"/>
    </location>
</feature>
<proteinExistence type="inferred from homology"/>
<dbReference type="RefSeq" id="WP_236254800.1">
    <property type="nucleotide sequence ID" value="NZ_CP036280.1"/>
</dbReference>
<feature type="chain" id="PRO_5022035131" description="beta-galactosidase" evidence="6">
    <location>
        <begin position="20"/>
        <end position="962"/>
    </location>
</feature>
<evidence type="ECO:0000259" key="9">
    <source>
        <dbReference type="Pfam" id="PF02837"/>
    </source>
</evidence>
<dbReference type="PRINTS" id="PR00132">
    <property type="entry name" value="GLHYDRLASE2"/>
</dbReference>
<feature type="domain" description="Glycoside hydrolase family 2 catalytic" evidence="8">
    <location>
        <begin position="293"/>
        <end position="573"/>
    </location>
</feature>
<feature type="domain" description="Glycosyl hydrolases family 2 sugar binding" evidence="9">
    <location>
        <begin position="75"/>
        <end position="150"/>
    </location>
</feature>
<dbReference type="PANTHER" id="PTHR46323">
    <property type="entry name" value="BETA-GALACTOSIDASE"/>
    <property type="match status" value="1"/>
</dbReference>
<evidence type="ECO:0000259" key="7">
    <source>
        <dbReference type="Pfam" id="PF00703"/>
    </source>
</evidence>
<dbReference type="InterPro" id="IPR006104">
    <property type="entry name" value="Glyco_hydro_2_N"/>
</dbReference>
<dbReference type="PANTHER" id="PTHR46323:SF2">
    <property type="entry name" value="BETA-GALACTOSIDASE"/>
    <property type="match status" value="1"/>
</dbReference>
<evidence type="ECO:0000256" key="2">
    <source>
        <dbReference type="ARBA" id="ARBA00007401"/>
    </source>
</evidence>
<evidence type="ECO:0000313" key="11">
    <source>
        <dbReference type="Proteomes" id="UP000320386"/>
    </source>
</evidence>
<protein>
    <recommendedName>
        <fullName evidence="3">beta-galactosidase</fullName>
        <ecNumber evidence="3">3.2.1.23</ecNumber>
    </recommendedName>
</protein>
<dbReference type="InterPro" id="IPR011013">
    <property type="entry name" value="Gal_mutarotase_sf_dom"/>
</dbReference>
<gene>
    <name evidence="10" type="primary">lacZ_3</name>
    <name evidence="10" type="ORF">Pan265_13710</name>
</gene>
<dbReference type="InterPro" id="IPR017853">
    <property type="entry name" value="GH"/>
</dbReference>
<dbReference type="Gene3D" id="3.20.20.80">
    <property type="entry name" value="Glycosidases"/>
    <property type="match status" value="1"/>
</dbReference>
<dbReference type="GO" id="GO:0030246">
    <property type="term" value="F:carbohydrate binding"/>
    <property type="evidence" value="ECO:0007669"/>
    <property type="project" value="InterPro"/>
</dbReference>
<evidence type="ECO:0000256" key="4">
    <source>
        <dbReference type="ARBA" id="ARBA00022801"/>
    </source>
</evidence>
<dbReference type="InterPro" id="IPR036156">
    <property type="entry name" value="Beta-gal/glucu_dom_sf"/>
</dbReference>
<keyword evidence="4 10" id="KW-0378">Hydrolase</keyword>
<keyword evidence="6" id="KW-0732">Signal</keyword>
<dbReference type="EC" id="3.2.1.23" evidence="3"/>
<dbReference type="Pfam" id="PF02836">
    <property type="entry name" value="Glyco_hydro_2_C"/>
    <property type="match status" value="1"/>
</dbReference>
<dbReference type="InterPro" id="IPR014718">
    <property type="entry name" value="GH-type_carb-bd"/>
</dbReference>
<evidence type="ECO:0000256" key="1">
    <source>
        <dbReference type="ARBA" id="ARBA00001412"/>
    </source>
</evidence>
<dbReference type="SUPFAM" id="SSF49303">
    <property type="entry name" value="beta-Galactosidase/glucuronidase domain"/>
    <property type="match status" value="1"/>
</dbReference>
<keyword evidence="5 10" id="KW-0326">Glycosidase</keyword>
<sequence precursor="true">MALVMILLLITSISRGQQAAFTPVDTQTPTISLSGVWRFYPNASDDFYRDPHGPDKPGLTIPVPSEIETTYPDLVRGELETTGFHRTVYVPEAWSDRVIKLRFRSVEGQANVYVNGQHAGRFAGPWIPFELDVTEQIRPGEQNDVAVHVSKNPTIILSGRGFLGIGFEPELIAVPRQHIASLHLNTDLDATYTDAELQLKLVVANRGEDATPPGRIELQLADADGREVELDEPVVEVPAVAAGESAVRALSRVVKKPDRWTPETPTLYTLTTRLSTGEEPSHTTSNRVGFREIEITEDHVLLNGEVLKILSVGYHHVPSYQNLHAVTREELRRDMELMKYANFTMIRAAPFPDLIEICDEIGLMTAIETTIGGVEMSWMPHTHGLGKNETFYDDYQRMLRQLVEVFRNHPSVIAWNLGNESLFTLPAFVDGGFMLQELDPHRIVWAEAHEDEKMGKNLPQTNVDNYHYPNFVDKGMPDKRPIFYGEWAHIHEYAKGDFRTDPTVHDFWIHAYQQHIDYMHRTEKVLGGHLFYGVSFTIRMKNAWGGIVRDWGILDRYRRAKPEFWNVKKANSPLRLVKAEVSNDGQSVAFTLKNYSRFTPTRDYRWQARYRGEEMALPDDAIPAIEPMERGVVQVALASPMRSGDRFELDVISRQGRLVDRYAVGIRPDILPPVRASEVSHHEHEGEIVISVGDSLWRLSRETGLLTSGEIHGVHVLEAGPFLTATRQHTRGSHTATNWRLESVRHEKNDGALTFHVTGRYDEAQGSYQYTFKPDGQLEVNYDFTWLLANEPAKRPYHTPPDSQEMREIGITFALSPAMNTLRWDRNAHWTSYPSDHIARPVGEAPALHTRLPGYTGSYDRLPWYLESNEFGTRDFRSTRLNIRHVALRNETASASMNLYADGDQHARAYLHPDSGRVHLTIVDQYAGGHERFLQGNRIYAAPRIILNEGTRLNGSALITLE</sequence>
<dbReference type="InterPro" id="IPR050347">
    <property type="entry name" value="Bact_Beta-galactosidase"/>
</dbReference>
<dbReference type="GO" id="GO:0004565">
    <property type="term" value="F:beta-galactosidase activity"/>
    <property type="evidence" value="ECO:0007669"/>
    <property type="project" value="UniProtKB-EC"/>
</dbReference>